<evidence type="ECO:0008006" key="3">
    <source>
        <dbReference type="Google" id="ProtNLM"/>
    </source>
</evidence>
<proteinExistence type="predicted"/>
<dbReference type="EMBL" id="PNYB01000001">
    <property type="protein sequence ID" value="PMS28231.1"/>
    <property type="molecule type" value="Genomic_DNA"/>
</dbReference>
<dbReference type="Proteomes" id="UP000235347">
    <property type="component" value="Unassembled WGS sequence"/>
</dbReference>
<dbReference type="AlphaFoldDB" id="A0A2N7WFU6"/>
<gene>
    <name evidence="1" type="ORF">C0Z19_00390</name>
</gene>
<protein>
    <recommendedName>
        <fullName evidence="3">DUF2513 domain-containing protein</fullName>
    </recommendedName>
</protein>
<accession>A0A2N7WFU6</accession>
<evidence type="ECO:0000313" key="2">
    <source>
        <dbReference type="Proteomes" id="UP000235347"/>
    </source>
</evidence>
<reference evidence="1 2" key="1">
    <citation type="submission" date="2018-01" db="EMBL/GenBank/DDBJ databases">
        <title>Whole genome analyses suggest that Burkholderia sensu lato contains two further novel genera in the rhizoxinica-symbiotica group Mycetohabitans gen. nov., and Trinickia gen. nov.: implications for the evolution of diazotrophy and nodulation in the Burkholderiaceae.</title>
        <authorList>
            <person name="Estrada-de los Santos P."/>
            <person name="Palmer M."/>
            <person name="Chavez-Ramirez B."/>
            <person name="Beukes C."/>
            <person name="Steenkamp E.T."/>
            <person name="Hirsch A.M."/>
            <person name="Manyaka P."/>
            <person name="Maluk M."/>
            <person name="Lafos M."/>
            <person name="Crook M."/>
            <person name="Gross E."/>
            <person name="Simon M.F."/>
            <person name="Bueno dos Reis Junior F."/>
            <person name="Poole P.S."/>
            <person name="Venter S.N."/>
            <person name="James E.K."/>
        </authorList>
    </citation>
    <scope>NUCLEOTIDE SEQUENCE [LARGE SCALE GENOMIC DNA]</scope>
    <source>
        <strain evidence="1 2">GP25-8</strain>
    </source>
</reference>
<evidence type="ECO:0000313" key="1">
    <source>
        <dbReference type="EMBL" id="PMS28231.1"/>
    </source>
</evidence>
<keyword evidence="2" id="KW-1185">Reference proteome</keyword>
<dbReference type="RefSeq" id="WP_102607821.1">
    <property type="nucleotide sequence ID" value="NZ_CADIKD010000005.1"/>
</dbReference>
<comment type="caution">
    <text evidence="1">The sequence shown here is derived from an EMBL/GenBank/DDBJ whole genome shotgun (WGS) entry which is preliminary data.</text>
</comment>
<organism evidence="1 2">
    <name type="scientific">Trinickia soli</name>
    <dbReference type="NCBI Taxonomy" id="380675"/>
    <lineage>
        <taxon>Bacteria</taxon>
        <taxon>Pseudomonadati</taxon>
        <taxon>Pseudomonadota</taxon>
        <taxon>Betaproteobacteria</taxon>
        <taxon>Burkholderiales</taxon>
        <taxon>Burkholderiaceae</taxon>
        <taxon>Trinickia</taxon>
    </lineage>
</organism>
<name>A0A2N7WFU6_9BURK</name>
<dbReference type="Pfam" id="PF10711">
    <property type="entry name" value="DUF2513"/>
    <property type="match status" value="1"/>
</dbReference>
<sequence>MKRDWDLLRKQLTDIEEGRDVLADIPDAPKWTDDLTWEAYDDLAKDQRAIEERIAGHLELLIDSGYVEGPQVLRGADNHFAYGSSAPRLTMAGHDLLDTMRSTTIWESIKSTARTKGIELTFDAIKALAGYALKHALGA</sequence>
<dbReference type="InterPro" id="IPR019650">
    <property type="entry name" value="DUF2513"/>
</dbReference>